<evidence type="ECO:0000256" key="1">
    <source>
        <dbReference type="SAM" id="MobiDB-lite"/>
    </source>
</evidence>
<accession>A0A6J4UYS6</accession>
<feature type="non-terminal residue" evidence="2">
    <location>
        <position position="1"/>
    </location>
</feature>
<proteinExistence type="predicted"/>
<dbReference type="AlphaFoldDB" id="A0A6J4UYS6"/>
<feature type="region of interest" description="Disordered" evidence="1">
    <location>
        <begin position="1"/>
        <end position="49"/>
    </location>
</feature>
<feature type="compositionally biased region" description="Polar residues" evidence="1">
    <location>
        <begin position="14"/>
        <end position="23"/>
    </location>
</feature>
<feature type="non-terminal residue" evidence="2">
    <location>
        <position position="49"/>
    </location>
</feature>
<name>A0A6J4UYS6_9BACT</name>
<gene>
    <name evidence="2" type="ORF">AVDCRST_MAG49-2521</name>
</gene>
<protein>
    <submittedName>
        <fullName evidence="2">Uncharacterized protein</fullName>
    </submittedName>
</protein>
<evidence type="ECO:0000313" key="2">
    <source>
        <dbReference type="EMBL" id="CAA9560630.1"/>
    </source>
</evidence>
<dbReference type="EMBL" id="CADCWG010000163">
    <property type="protein sequence ID" value="CAA9560630.1"/>
    <property type="molecule type" value="Genomic_DNA"/>
</dbReference>
<sequence length="49" mass="5130">CRPRTGRSPWRETPGTTPRSSSRLLAVRRGCPPEPRNLASGGISGVAGA</sequence>
<organism evidence="2">
    <name type="scientific">uncultured Thermomicrobiales bacterium</name>
    <dbReference type="NCBI Taxonomy" id="1645740"/>
    <lineage>
        <taxon>Bacteria</taxon>
        <taxon>Pseudomonadati</taxon>
        <taxon>Thermomicrobiota</taxon>
        <taxon>Thermomicrobia</taxon>
        <taxon>Thermomicrobiales</taxon>
        <taxon>environmental samples</taxon>
    </lineage>
</organism>
<reference evidence="2" key="1">
    <citation type="submission" date="2020-02" db="EMBL/GenBank/DDBJ databases">
        <authorList>
            <person name="Meier V. D."/>
        </authorList>
    </citation>
    <scope>NUCLEOTIDE SEQUENCE</scope>
    <source>
        <strain evidence="2">AVDCRST_MAG49</strain>
    </source>
</reference>